<organism evidence="1 2">
    <name type="scientific">Rubripirellula tenax</name>
    <dbReference type="NCBI Taxonomy" id="2528015"/>
    <lineage>
        <taxon>Bacteria</taxon>
        <taxon>Pseudomonadati</taxon>
        <taxon>Planctomycetota</taxon>
        <taxon>Planctomycetia</taxon>
        <taxon>Pirellulales</taxon>
        <taxon>Pirellulaceae</taxon>
        <taxon>Rubripirellula</taxon>
    </lineage>
</organism>
<accession>A0A5C6F2V6</accession>
<evidence type="ECO:0000313" key="2">
    <source>
        <dbReference type="Proteomes" id="UP000318288"/>
    </source>
</evidence>
<dbReference type="Proteomes" id="UP000318288">
    <property type="component" value="Unassembled WGS sequence"/>
</dbReference>
<reference evidence="1 2" key="1">
    <citation type="submission" date="2019-02" db="EMBL/GenBank/DDBJ databases">
        <title>Deep-cultivation of Planctomycetes and their phenomic and genomic characterization uncovers novel biology.</title>
        <authorList>
            <person name="Wiegand S."/>
            <person name="Jogler M."/>
            <person name="Boedeker C."/>
            <person name="Pinto D."/>
            <person name="Vollmers J."/>
            <person name="Rivas-Marin E."/>
            <person name="Kohn T."/>
            <person name="Peeters S.H."/>
            <person name="Heuer A."/>
            <person name="Rast P."/>
            <person name="Oberbeckmann S."/>
            <person name="Bunk B."/>
            <person name="Jeske O."/>
            <person name="Meyerdierks A."/>
            <person name="Storesund J.E."/>
            <person name="Kallscheuer N."/>
            <person name="Luecker S."/>
            <person name="Lage O.M."/>
            <person name="Pohl T."/>
            <person name="Merkel B.J."/>
            <person name="Hornburger P."/>
            <person name="Mueller R.-W."/>
            <person name="Bruemmer F."/>
            <person name="Labrenz M."/>
            <person name="Spormann A.M."/>
            <person name="Op Den Camp H."/>
            <person name="Overmann J."/>
            <person name="Amann R."/>
            <person name="Jetten M.S.M."/>
            <person name="Mascher T."/>
            <person name="Medema M.H."/>
            <person name="Devos D.P."/>
            <person name="Kaster A.-K."/>
            <person name="Ovreas L."/>
            <person name="Rohde M."/>
            <person name="Galperin M.Y."/>
            <person name="Jogler C."/>
        </authorList>
    </citation>
    <scope>NUCLEOTIDE SEQUENCE [LARGE SCALE GENOMIC DNA]</scope>
    <source>
        <strain evidence="1 2">Poly51</strain>
    </source>
</reference>
<name>A0A5C6F2V6_9BACT</name>
<comment type="caution">
    <text evidence="1">The sequence shown here is derived from an EMBL/GenBank/DDBJ whole genome shotgun (WGS) entry which is preliminary data.</text>
</comment>
<gene>
    <name evidence="1" type="ORF">Poly51_34460</name>
</gene>
<dbReference type="AlphaFoldDB" id="A0A5C6F2V6"/>
<keyword evidence="2" id="KW-1185">Reference proteome</keyword>
<protein>
    <submittedName>
        <fullName evidence="1">Uncharacterized protein</fullName>
    </submittedName>
</protein>
<sequence>MTDSGSNETEYFRRVLKKMKHPISGKKLDWTRVADFYHVSERVKVEKSLEADWALRLAGGERIVEVKPTPNDEADWIVRLVSTHSKESPRIERVEIARAGNDVQFRRSEVRHFVPGNLFYFGFDVQTGIGTISNASFGIGGSDWKSSDQRINLEPTLLEALEVPLLAELERRAAGTSVQRRRGVEEARHAIARLSLPEFSASVLFLLPNPAALWIGVFANCERMLSRPTAARSC</sequence>
<proteinExistence type="predicted"/>
<dbReference type="RefSeq" id="WP_246114560.1">
    <property type="nucleotide sequence ID" value="NZ_SJPW01000004.1"/>
</dbReference>
<dbReference type="EMBL" id="SJPW01000004">
    <property type="protein sequence ID" value="TWU54727.1"/>
    <property type="molecule type" value="Genomic_DNA"/>
</dbReference>
<evidence type="ECO:0000313" key="1">
    <source>
        <dbReference type="EMBL" id="TWU54727.1"/>
    </source>
</evidence>